<feature type="compositionally biased region" description="Low complexity" evidence="1">
    <location>
        <begin position="123"/>
        <end position="132"/>
    </location>
</feature>
<name>A0A9W7GMY1_9STRA</name>
<feature type="compositionally biased region" description="Low complexity" evidence="1">
    <location>
        <begin position="255"/>
        <end position="277"/>
    </location>
</feature>
<feature type="region of interest" description="Disordered" evidence="1">
    <location>
        <begin position="98"/>
        <end position="160"/>
    </location>
</feature>
<evidence type="ECO:0000313" key="2">
    <source>
        <dbReference type="EMBL" id="GMI48644.1"/>
    </source>
</evidence>
<feature type="non-terminal residue" evidence="2">
    <location>
        <position position="289"/>
    </location>
</feature>
<sequence>MFMKRCLEVMRASAASIWEVLRAWDCGGRGMEYFRAHGSLSGSGGAWTGVLGLALVRPLDYVEVEGMREGARIGGMVAGDVREWRAREMGRAVMWEVEEEEKREREREEKKKREKEKREKKAQNAQNAQKAQLTSRAQEEDEEEDDDEDKSSPTRLLPATEKEGRQLDYFSSVTHVFVGCIIENIVESAIRTSEGVEEEEEEENNPPPDNPPPDNSPPTPNHVPKELPKPPRQSPNPPQQLIFKDASAQPPPHPIHILQQSIIPYSPPSSSVSGTSIDMGPMMWGIEGT</sequence>
<evidence type="ECO:0000313" key="3">
    <source>
        <dbReference type="Proteomes" id="UP001165065"/>
    </source>
</evidence>
<comment type="caution">
    <text evidence="2">The sequence shown here is derived from an EMBL/GenBank/DDBJ whole genome shotgun (WGS) entry which is preliminary data.</text>
</comment>
<gene>
    <name evidence="2" type="ORF">TrCOL_g10513</name>
</gene>
<organism evidence="2 3">
    <name type="scientific">Triparma columacea</name>
    <dbReference type="NCBI Taxonomy" id="722753"/>
    <lineage>
        <taxon>Eukaryota</taxon>
        <taxon>Sar</taxon>
        <taxon>Stramenopiles</taxon>
        <taxon>Ochrophyta</taxon>
        <taxon>Bolidophyceae</taxon>
        <taxon>Parmales</taxon>
        <taxon>Triparmaceae</taxon>
        <taxon>Triparma</taxon>
    </lineage>
</organism>
<feature type="compositionally biased region" description="Acidic residues" evidence="1">
    <location>
        <begin position="195"/>
        <end position="204"/>
    </location>
</feature>
<keyword evidence="3" id="KW-1185">Reference proteome</keyword>
<accession>A0A9W7GMY1</accession>
<dbReference type="EMBL" id="BRYA01000415">
    <property type="protein sequence ID" value="GMI48644.1"/>
    <property type="molecule type" value="Genomic_DNA"/>
</dbReference>
<evidence type="ECO:0000256" key="1">
    <source>
        <dbReference type="SAM" id="MobiDB-lite"/>
    </source>
</evidence>
<feature type="compositionally biased region" description="Basic and acidic residues" evidence="1">
    <location>
        <begin position="100"/>
        <end position="122"/>
    </location>
</feature>
<dbReference type="Proteomes" id="UP001165065">
    <property type="component" value="Unassembled WGS sequence"/>
</dbReference>
<feature type="region of interest" description="Disordered" evidence="1">
    <location>
        <begin position="192"/>
        <end position="289"/>
    </location>
</feature>
<dbReference type="AlphaFoldDB" id="A0A9W7GMY1"/>
<protein>
    <submittedName>
        <fullName evidence="2">Uncharacterized protein</fullName>
    </submittedName>
</protein>
<reference evidence="3" key="1">
    <citation type="journal article" date="2023" name="Commun. Biol.">
        <title>Genome analysis of Parmales, the sister group of diatoms, reveals the evolutionary specialization of diatoms from phago-mixotrophs to photoautotrophs.</title>
        <authorList>
            <person name="Ban H."/>
            <person name="Sato S."/>
            <person name="Yoshikawa S."/>
            <person name="Yamada K."/>
            <person name="Nakamura Y."/>
            <person name="Ichinomiya M."/>
            <person name="Sato N."/>
            <person name="Blanc-Mathieu R."/>
            <person name="Endo H."/>
            <person name="Kuwata A."/>
            <person name="Ogata H."/>
        </authorList>
    </citation>
    <scope>NUCLEOTIDE SEQUENCE [LARGE SCALE GENOMIC DNA]</scope>
</reference>
<feature type="compositionally biased region" description="Acidic residues" evidence="1">
    <location>
        <begin position="139"/>
        <end position="149"/>
    </location>
</feature>
<proteinExistence type="predicted"/>
<feature type="compositionally biased region" description="Pro residues" evidence="1">
    <location>
        <begin position="205"/>
        <end position="221"/>
    </location>
</feature>